<accession>A0ABN8R0X9</accession>
<feature type="non-terminal residue" evidence="1">
    <location>
        <position position="197"/>
    </location>
</feature>
<sequence>SEGAGVFDTVVGTAVEGFVNYGLPWMGKKAVEMGRYGASELMRNKKLQKKAVNCGINKLTPYIQDSVGTAMDQLSTKVRPNKKYKTDRKDLDGRSGRYKHKYFTFYLSLTNKPLGWTMGSGVDIHKQILKVAPYRGITIPGHNYTGPGNPLHDQLRHDDEGNILEIYQQPTGPTDAVSMQHDVDYTVCGNKPKSEQL</sequence>
<dbReference type="EMBL" id="CALNXK010000161">
    <property type="protein sequence ID" value="CAH3171124.1"/>
    <property type="molecule type" value="Genomic_DNA"/>
</dbReference>
<name>A0ABN8R0X9_9CNID</name>
<organism evidence="1 2">
    <name type="scientific">Porites lobata</name>
    <dbReference type="NCBI Taxonomy" id="104759"/>
    <lineage>
        <taxon>Eukaryota</taxon>
        <taxon>Metazoa</taxon>
        <taxon>Cnidaria</taxon>
        <taxon>Anthozoa</taxon>
        <taxon>Hexacorallia</taxon>
        <taxon>Scleractinia</taxon>
        <taxon>Fungiina</taxon>
        <taxon>Poritidae</taxon>
        <taxon>Porites</taxon>
    </lineage>
</organism>
<evidence type="ECO:0000313" key="1">
    <source>
        <dbReference type="EMBL" id="CAH3171124.1"/>
    </source>
</evidence>
<proteinExistence type="predicted"/>
<comment type="caution">
    <text evidence="1">The sequence shown here is derived from an EMBL/GenBank/DDBJ whole genome shotgun (WGS) entry which is preliminary data.</text>
</comment>
<feature type="non-terminal residue" evidence="1">
    <location>
        <position position="1"/>
    </location>
</feature>
<keyword evidence="2" id="KW-1185">Reference proteome</keyword>
<dbReference type="Proteomes" id="UP001159405">
    <property type="component" value="Unassembled WGS sequence"/>
</dbReference>
<protein>
    <submittedName>
        <fullName evidence="1">Uncharacterized protein</fullName>
    </submittedName>
</protein>
<reference evidence="1 2" key="1">
    <citation type="submission" date="2022-05" db="EMBL/GenBank/DDBJ databases">
        <authorList>
            <consortium name="Genoscope - CEA"/>
            <person name="William W."/>
        </authorList>
    </citation>
    <scope>NUCLEOTIDE SEQUENCE [LARGE SCALE GENOMIC DNA]</scope>
</reference>
<gene>
    <name evidence="1" type="ORF">PLOB_00011597</name>
</gene>
<evidence type="ECO:0000313" key="2">
    <source>
        <dbReference type="Proteomes" id="UP001159405"/>
    </source>
</evidence>